<dbReference type="EMBL" id="MPUH01000360">
    <property type="protein sequence ID" value="OMJ81952.1"/>
    <property type="molecule type" value="Genomic_DNA"/>
</dbReference>
<proteinExistence type="predicted"/>
<feature type="compositionally biased region" description="Polar residues" evidence="1">
    <location>
        <begin position="1"/>
        <end position="21"/>
    </location>
</feature>
<feature type="compositionally biased region" description="Basic and acidic residues" evidence="1">
    <location>
        <begin position="26"/>
        <end position="41"/>
    </location>
</feature>
<protein>
    <submittedName>
        <fullName evidence="2">Uncharacterized protein</fullName>
    </submittedName>
</protein>
<feature type="region of interest" description="Disordered" evidence="1">
    <location>
        <begin position="1"/>
        <end position="49"/>
    </location>
</feature>
<reference evidence="2 3" key="1">
    <citation type="submission" date="2016-11" db="EMBL/GenBank/DDBJ databases">
        <title>The macronuclear genome of Stentor coeruleus: a giant cell with tiny introns.</title>
        <authorList>
            <person name="Slabodnick M."/>
            <person name="Ruby J.G."/>
            <person name="Reiff S.B."/>
            <person name="Swart E.C."/>
            <person name="Gosai S."/>
            <person name="Prabakaran S."/>
            <person name="Witkowska E."/>
            <person name="Larue G.E."/>
            <person name="Fisher S."/>
            <person name="Freeman R.M."/>
            <person name="Gunawardena J."/>
            <person name="Chu W."/>
            <person name="Stover N.A."/>
            <person name="Gregory B.D."/>
            <person name="Nowacki M."/>
            <person name="Derisi J."/>
            <person name="Roy S.W."/>
            <person name="Marshall W.F."/>
            <person name="Sood P."/>
        </authorList>
    </citation>
    <scope>NUCLEOTIDE SEQUENCE [LARGE SCALE GENOMIC DNA]</scope>
    <source>
        <strain evidence="2">WM001</strain>
    </source>
</reference>
<sequence>MTDYLNTLQSTSDAENETMSVISIGKSEDQKIDPHSSREESLSEIVTPPVDTPPFQSIKIIGGSSSKLGLSTITFTRKNSSKVQSLYRGEQKEERCLCLLF</sequence>
<comment type="caution">
    <text evidence="2">The sequence shown here is derived from an EMBL/GenBank/DDBJ whole genome shotgun (WGS) entry which is preliminary data.</text>
</comment>
<evidence type="ECO:0000313" key="3">
    <source>
        <dbReference type="Proteomes" id="UP000187209"/>
    </source>
</evidence>
<keyword evidence="3" id="KW-1185">Reference proteome</keyword>
<organism evidence="2 3">
    <name type="scientific">Stentor coeruleus</name>
    <dbReference type="NCBI Taxonomy" id="5963"/>
    <lineage>
        <taxon>Eukaryota</taxon>
        <taxon>Sar</taxon>
        <taxon>Alveolata</taxon>
        <taxon>Ciliophora</taxon>
        <taxon>Postciliodesmatophora</taxon>
        <taxon>Heterotrichea</taxon>
        <taxon>Heterotrichida</taxon>
        <taxon>Stentoridae</taxon>
        <taxon>Stentor</taxon>
    </lineage>
</organism>
<dbReference type="Proteomes" id="UP000187209">
    <property type="component" value="Unassembled WGS sequence"/>
</dbReference>
<dbReference type="AlphaFoldDB" id="A0A1R2BYS9"/>
<evidence type="ECO:0000256" key="1">
    <source>
        <dbReference type="SAM" id="MobiDB-lite"/>
    </source>
</evidence>
<gene>
    <name evidence="2" type="ORF">SteCoe_17493</name>
</gene>
<name>A0A1R2BYS9_9CILI</name>
<accession>A0A1R2BYS9</accession>
<evidence type="ECO:0000313" key="2">
    <source>
        <dbReference type="EMBL" id="OMJ81952.1"/>
    </source>
</evidence>